<comment type="caution">
    <text evidence="1">The sequence shown here is derived from an EMBL/GenBank/DDBJ whole genome shotgun (WGS) entry which is preliminary data.</text>
</comment>
<sequence length="259" mass="27817">MRRLLKSLAWITGSLALLLFGPLLMATSGNLAGAESWQDASRESAGIAPLASETPEAVVQVYGARAWSWRGYFAVHTWIATKEANADHYRVHEVTGWRRNVVNSRPGEPDRHWYGAAPELYADIRGKSAAELIPRIEQAVAAYPYPTEYNAWPGPNSNTFTAWVIRQTPGLDVALPNHAIGKDYLGDEIAARVPGGTGYQVSLGGYLGVLAGAREGLEVNVLGLSFGINPMALGIKLPGIGELALLNTNPMPDTETAAP</sequence>
<dbReference type="InterPro" id="IPR022224">
    <property type="entry name" value="DUF3750"/>
</dbReference>
<evidence type="ECO:0000313" key="1">
    <source>
        <dbReference type="EMBL" id="MBB5322006.1"/>
    </source>
</evidence>
<organism evidence="1 2">
    <name type="scientific">Marinobacter oulmenensis</name>
    <dbReference type="NCBI Taxonomy" id="643747"/>
    <lineage>
        <taxon>Bacteria</taxon>
        <taxon>Pseudomonadati</taxon>
        <taxon>Pseudomonadota</taxon>
        <taxon>Gammaproteobacteria</taxon>
        <taxon>Pseudomonadales</taxon>
        <taxon>Marinobacteraceae</taxon>
        <taxon>Marinobacter</taxon>
    </lineage>
</organism>
<evidence type="ECO:0008006" key="3">
    <source>
        <dbReference type="Google" id="ProtNLM"/>
    </source>
</evidence>
<proteinExistence type="predicted"/>
<name>A0A840ULP4_9GAMM</name>
<dbReference type="Proteomes" id="UP000591735">
    <property type="component" value="Unassembled WGS sequence"/>
</dbReference>
<accession>A0A840ULP4</accession>
<reference evidence="1 2" key="1">
    <citation type="submission" date="2020-08" db="EMBL/GenBank/DDBJ databases">
        <title>Genomic Encyclopedia of Type Strains, Phase IV (KMG-IV): sequencing the most valuable type-strain genomes for metagenomic binning, comparative biology and taxonomic classification.</title>
        <authorList>
            <person name="Goeker M."/>
        </authorList>
    </citation>
    <scope>NUCLEOTIDE SEQUENCE [LARGE SCALE GENOMIC DNA]</scope>
    <source>
        <strain evidence="1 2">DSM 22359</strain>
    </source>
</reference>
<dbReference type="RefSeq" id="WP_183704662.1">
    <property type="nucleotide sequence ID" value="NZ_JACHFE010000006.1"/>
</dbReference>
<dbReference type="EMBL" id="JACHFE010000006">
    <property type="protein sequence ID" value="MBB5322006.1"/>
    <property type="molecule type" value="Genomic_DNA"/>
</dbReference>
<gene>
    <name evidence="1" type="ORF">HNR38_002501</name>
</gene>
<dbReference type="AlphaFoldDB" id="A0A840ULP4"/>
<dbReference type="Pfam" id="PF12570">
    <property type="entry name" value="DUF3750"/>
    <property type="match status" value="1"/>
</dbReference>
<evidence type="ECO:0000313" key="2">
    <source>
        <dbReference type="Proteomes" id="UP000591735"/>
    </source>
</evidence>
<keyword evidence="2" id="KW-1185">Reference proteome</keyword>
<protein>
    <recommendedName>
        <fullName evidence="3">DUF3750 domain-containing protein</fullName>
    </recommendedName>
</protein>